<dbReference type="SUPFAM" id="SSF57938">
    <property type="entry name" value="DnaJ/Hsp40 cysteine-rich domain"/>
    <property type="match status" value="1"/>
</dbReference>
<feature type="zinc finger region" description="CR-type" evidence="9">
    <location>
        <begin position="147"/>
        <end position="230"/>
    </location>
</feature>
<dbReference type="InterPro" id="IPR018253">
    <property type="entry name" value="DnaJ_domain_CS"/>
</dbReference>
<evidence type="ECO:0000256" key="3">
    <source>
        <dbReference type="ARBA" id="ARBA00022771"/>
    </source>
</evidence>
<dbReference type="NCBIfam" id="NF008035">
    <property type="entry name" value="PRK10767.1"/>
    <property type="match status" value="1"/>
</dbReference>
<comment type="domain">
    <text evidence="8">The J domain is necessary and sufficient to stimulate DnaK ATPase activity. Zinc center 1 plays an important role in the autonomous, DnaK-independent chaperone activity of DnaJ. Zinc center 2 is essential for interaction with DnaK and for DnaJ activity.</text>
</comment>
<accession>A0A2M7TJY5</accession>
<dbReference type="NCBIfam" id="TIGR02349">
    <property type="entry name" value="DnaJ_bact"/>
    <property type="match status" value="1"/>
</dbReference>
<evidence type="ECO:0000259" key="11">
    <source>
        <dbReference type="PROSITE" id="PS51188"/>
    </source>
</evidence>
<feature type="repeat" description="CXXCXGXG motif" evidence="8">
    <location>
        <begin position="204"/>
        <end position="211"/>
    </location>
</feature>
<dbReference type="InterPro" id="IPR002939">
    <property type="entry name" value="DnaJ_C"/>
</dbReference>
<dbReference type="Gene3D" id="2.10.230.10">
    <property type="entry name" value="Heat shock protein DnaJ, cysteine-rich domain"/>
    <property type="match status" value="1"/>
</dbReference>
<evidence type="ECO:0000256" key="1">
    <source>
        <dbReference type="ARBA" id="ARBA00022723"/>
    </source>
</evidence>
<dbReference type="GO" id="GO:0051082">
    <property type="term" value="F:unfolded protein binding"/>
    <property type="evidence" value="ECO:0007669"/>
    <property type="project" value="UniProtKB-UniRule"/>
</dbReference>
<dbReference type="PROSITE" id="PS50076">
    <property type="entry name" value="DNAJ_2"/>
    <property type="match status" value="1"/>
</dbReference>
<dbReference type="PROSITE" id="PS00636">
    <property type="entry name" value="DNAJ_1"/>
    <property type="match status" value="1"/>
</dbReference>
<keyword evidence="4 8" id="KW-0862">Zinc</keyword>
<evidence type="ECO:0000256" key="9">
    <source>
        <dbReference type="PROSITE-ProRule" id="PRU00546"/>
    </source>
</evidence>
<dbReference type="InterPro" id="IPR001623">
    <property type="entry name" value="DnaJ_domain"/>
</dbReference>
<name>A0A2M7TJY5_UNCKA</name>
<dbReference type="InterPro" id="IPR008971">
    <property type="entry name" value="HSP40/DnaJ_pept-bd"/>
</dbReference>
<dbReference type="FunFam" id="2.60.260.20:FF:000005">
    <property type="entry name" value="Chaperone protein dnaJ 1, mitochondrial"/>
    <property type="match status" value="1"/>
</dbReference>
<feature type="binding site" evidence="8">
    <location>
        <position position="163"/>
    </location>
    <ligand>
        <name>Zn(2+)</name>
        <dbReference type="ChEBI" id="CHEBI:29105"/>
        <label>1</label>
    </ligand>
</feature>
<dbReference type="Pfam" id="PF00226">
    <property type="entry name" value="DnaJ"/>
    <property type="match status" value="1"/>
</dbReference>
<evidence type="ECO:0000313" key="12">
    <source>
        <dbReference type="EMBL" id="PIZ46955.1"/>
    </source>
</evidence>
<keyword evidence="8" id="KW-0963">Cytoplasm</keyword>
<keyword evidence="8" id="KW-0346">Stress response</keyword>
<dbReference type="InterPro" id="IPR036410">
    <property type="entry name" value="HSP_DnaJ_Cys-rich_dom_sf"/>
</dbReference>
<feature type="domain" description="J" evidence="10">
    <location>
        <begin position="3"/>
        <end position="67"/>
    </location>
</feature>
<dbReference type="PROSITE" id="PS51188">
    <property type="entry name" value="ZF_CR"/>
    <property type="match status" value="1"/>
</dbReference>
<dbReference type="CDD" id="cd10747">
    <property type="entry name" value="DnaJ_C"/>
    <property type="match status" value="1"/>
</dbReference>
<dbReference type="PRINTS" id="PR00625">
    <property type="entry name" value="JDOMAIN"/>
</dbReference>
<sequence length="381" mass="41284">MQSYYEILGISAKASDAEIKSAYKKLAKKYHPDVNKEASAKNTFQQVSKAYQILSDPQKRAAYDRMGHDTFEQAQKGGYGKGSQQSYSGFGQGGFSYEDIFGGAQDPFDIFEGIFGSKRYGQERRSDPIGENIEVILNLTFGEAVTGVTKTISYERFLGCKSCGGSGSAKKNEPASTCSTCQGSGQVRSNRSFLGAQFAQVTDCPNCRGTGQIIKNPCLSCSGTGRSKAKETLTVDIPAGVDTGTQIRYSQKGNVGERNTKPGDLFITCKVSLHKNFSRSGNNLVLHIHVTIAQAVLGDTIEIPTIEGKVTVEIPQGTQHEDHITIKNKGVPNLRGGSRGSLIIIVHVQIPKKLSNEQKKVFTDLKAVEKSNSSLIDKLFS</sequence>
<evidence type="ECO:0000256" key="2">
    <source>
        <dbReference type="ARBA" id="ARBA00022737"/>
    </source>
</evidence>
<feature type="binding site" evidence="8">
    <location>
        <position position="204"/>
    </location>
    <ligand>
        <name>Zn(2+)</name>
        <dbReference type="ChEBI" id="CHEBI:29105"/>
        <label>2</label>
    </ligand>
</feature>
<dbReference type="Pfam" id="PF00684">
    <property type="entry name" value="DnaJ_CXXCXGXG"/>
    <property type="match status" value="1"/>
</dbReference>
<feature type="binding site" evidence="8">
    <location>
        <position position="221"/>
    </location>
    <ligand>
        <name>Zn(2+)</name>
        <dbReference type="ChEBI" id="CHEBI:29105"/>
        <label>1</label>
    </ligand>
</feature>
<protein>
    <recommendedName>
        <fullName evidence="7 8">Chaperone protein DnaJ</fullName>
    </recommendedName>
</protein>
<dbReference type="GO" id="GO:0005737">
    <property type="term" value="C:cytoplasm"/>
    <property type="evidence" value="ECO:0007669"/>
    <property type="project" value="UniProtKB-SubCell"/>
</dbReference>
<dbReference type="Gene3D" id="2.60.260.20">
    <property type="entry name" value="Urease metallochaperone UreE, N-terminal domain"/>
    <property type="match status" value="2"/>
</dbReference>
<keyword evidence="8" id="KW-0235">DNA replication</keyword>
<comment type="similarity">
    <text evidence="6 8">Belongs to the DnaJ family.</text>
</comment>
<evidence type="ECO:0000313" key="13">
    <source>
        <dbReference type="Proteomes" id="UP000228920"/>
    </source>
</evidence>
<comment type="subcellular location">
    <subcellularLocation>
        <location evidence="8">Cytoplasm</location>
    </subcellularLocation>
</comment>
<dbReference type="CDD" id="cd10719">
    <property type="entry name" value="DnaJ_zf"/>
    <property type="match status" value="1"/>
</dbReference>
<dbReference type="SMART" id="SM00271">
    <property type="entry name" value="DnaJ"/>
    <property type="match status" value="1"/>
</dbReference>
<proteinExistence type="inferred from homology"/>
<dbReference type="PANTHER" id="PTHR43096:SF52">
    <property type="entry name" value="DNAJ HOMOLOG 1, MITOCHONDRIAL-RELATED"/>
    <property type="match status" value="1"/>
</dbReference>
<feature type="binding site" evidence="8">
    <location>
        <position position="181"/>
    </location>
    <ligand>
        <name>Zn(2+)</name>
        <dbReference type="ChEBI" id="CHEBI:29105"/>
        <label>2</label>
    </ligand>
</feature>
<dbReference type="GO" id="GO:0008270">
    <property type="term" value="F:zinc ion binding"/>
    <property type="evidence" value="ECO:0007669"/>
    <property type="project" value="UniProtKB-UniRule"/>
</dbReference>
<evidence type="ECO:0000256" key="8">
    <source>
        <dbReference type="HAMAP-Rule" id="MF_01152"/>
    </source>
</evidence>
<dbReference type="FunFam" id="2.10.230.10:FF:000002">
    <property type="entry name" value="Molecular chaperone DnaJ"/>
    <property type="match status" value="1"/>
</dbReference>
<feature type="repeat" description="CXXCXGXG motif" evidence="8">
    <location>
        <begin position="218"/>
        <end position="225"/>
    </location>
</feature>
<gene>
    <name evidence="8 12" type="primary">dnaJ</name>
    <name evidence="12" type="ORF">COY32_02580</name>
</gene>
<dbReference type="CDD" id="cd06257">
    <property type="entry name" value="DnaJ"/>
    <property type="match status" value="1"/>
</dbReference>
<evidence type="ECO:0000256" key="7">
    <source>
        <dbReference type="ARBA" id="ARBA00067609"/>
    </source>
</evidence>
<dbReference type="GO" id="GO:0031072">
    <property type="term" value="F:heat shock protein binding"/>
    <property type="evidence" value="ECO:0007669"/>
    <property type="project" value="InterPro"/>
</dbReference>
<dbReference type="InterPro" id="IPR012724">
    <property type="entry name" value="DnaJ"/>
</dbReference>
<dbReference type="InterPro" id="IPR036869">
    <property type="entry name" value="J_dom_sf"/>
</dbReference>
<evidence type="ECO:0000256" key="6">
    <source>
        <dbReference type="ARBA" id="ARBA00061004"/>
    </source>
</evidence>
<dbReference type="AlphaFoldDB" id="A0A2M7TJY5"/>
<dbReference type="Pfam" id="PF01556">
    <property type="entry name" value="DnaJ_C"/>
    <property type="match status" value="1"/>
</dbReference>
<dbReference type="Gene3D" id="1.10.287.110">
    <property type="entry name" value="DnaJ domain"/>
    <property type="match status" value="1"/>
</dbReference>
<keyword evidence="1 8" id="KW-0479">Metal-binding</keyword>
<dbReference type="InterPro" id="IPR001305">
    <property type="entry name" value="HSP_DnaJ_Cys-rich_dom"/>
</dbReference>
<feature type="repeat" description="CXXCXGXG motif" evidence="8">
    <location>
        <begin position="178"/>
        <end position="185"/>
    </location>
</feature>
<evidence type="ECO:0000256" key="5">
    <source>
        <dbReference type="ARBA" id="ARBA00023186"/>
    </source>
</evidence>
<dbReference type="GO" id="GO:0042026">
    <property type="term" value="P:protein refolding"/>
    <property type="evidence" value="ECO:0007669"/>
    <property type="project" value="TreeGrafter"/>
</dbReference>
<dbReference type="PANTHER" id="PTHR43096">
    <property type="entry name" value="DNAJ HOMOLOG 1, MITOCHONDRIAL-RELATED"/>
    <property type="match status" value="1"/>
</dbReference>
<feature type="binding site" evidence="8">
    <location>
        <position position="160"/>
    </location>
    <ligand>
        <name>Zn(2+)</name>
        <dbReference type="ChEBI" id="CHEBI:29105"/>
        <label>1</label>
    </ligand>
</feature>
<evidence type="ECO:0000256" key="4">
    <source>
        <dbReference type="ARBA" id="ARBA00022833"/>
    </source>
</evidence>
<dbReference type="SUPFAM" id="SSF49493">
    <property type="entry name" value="HSP40/DnaJ peptide-binding domain"/>
    <property type="match status" value="2"/>
</dbReference>
<comment type="cofactor">
    <cofactor evidence="8">
        <name>Zn(2+)</name>
        <dbReference type="ChEBI" id="CHEBI:29105"/>
    </cofactor>
    <text evidence="8">Binds 2 Zn(2+) ions per monomer.</text>
</comment>
<feature type="binding site" evidence="8">
    <location>
        <position position="218"/>
    </location>
    <ligand>
        <name>Zn(2+)</name>
        <dbReference type="ChEBI" id="CHEBI:29105"/>
        <label>1</label>
    </ligand>
</feature>
<dbReference type="Proteomes" id="UP000228920">
    <property type="component" value="Unassembled WGS sequence"/>
</dbReference>
<dbReference type="EMBL" id="PFNL01000072">
    <property type="protein sequence ID" value="PIZ46955.1"/>
    <property type="molecule type" value="Genomic_DNA"/>
</dbReference>
<feature type="domain" description="CR-type" evidence="11">
    <location>
        <begin position="147"/>
        <end position="230"/>
    </location>
</feature>
<comment type="caution">
    <text evidence="12">The sequence shown here is derived from an EMBL/GenBank/DDBJ whole genome shotgun (WGS) entry which is preliminary data.</text>
</comment>
<dbReference type="SUPFAM" id="SSF46565">
    <property type="entry name" value="Chaperone J-domain"/>
    <property type="match status" value="1"/>
</dbReference>
<dbReference type="HAMAP" id="MF_01152">
    <property type="entry name" value="DnaJ"/>
    <property type="match status" value="1"/>
</dbReference>
<comment type="function">
    <text evidence="8">Participates actively in the response to hyperosmotic and heat shock by preventing the aggregation of stress-denatured proteins and by disaggregating proteins, also in an autonomous, DnaK-independent fashion. Unfolded proteins bind initially to DnaJ; upon interaction with the DnaJ-bound protein, DnaK hydrolyzes its bound ATP, resulting in the formation of a stable complex. GrpE releases ADP from DnaK; ATP binding to DnaK triggers the release of the substrate protein, thus completing the reaction cycle. Several rounds of ATP-dependent interactions between DnaJ, DnaK and GrpE are required for fully efficient folding. Also involved, together with DnaK and GrpE, in the DNA replication of plasmids through activation of initiation proteins.</text>
</comment>
<comment type="subunit">
    <text evidence="8">Homodimer.</text>
</comment>
<dbReference type="GO" id="GO:0006260">
    <property type="term" value="P:DNA replication"/>
    <property type="evidence" value="ECO:0007669"/>
    <property type="project" value="UniProtKB-KW"/>
</dbReference>
<feature type="binding site" evidence="8">
    <location>
        <position position="207"/>
    </location>
    <ligand>
        <name>Zn(2+)</name>
        <dbReference type="ChEBI" id="CHEBI:29105"/>
        <label>2</label>
    </ligand>
</feature>
<feature type="binding site" evidence="8">
    <location>
        <position position="178"/>
    </location>
    <ligand>
        <name>Zn(2+)</name>
        <dbReference type="ChEBI" id="CHEBI:29105"/>
        <label>2</label>
    </ligand>
</feature>
<keyword evidence="2 8" id="KW-0677">Repeat</keyword>
<reference evidence="13" key="1">
    <citation type="submission" date="2017-09" db="EMBL/GenBank/DDBJ databases">
        <title>Depth-based differentiation of microbial function through sediment-hosted aquifers and enrichment of novel symbionts in the deep terrestrial subsurface.</title>
        <authorList>
            <person name="Probst A.J."/>
            <person name="Ladd B."/>
            <person name="Jarett J.K."/>
            <person name="Geller-Mcgrath D.E."/>
            <person name="Sieber C.M.K."/>
            <person name="Emerson J.B."/>
            <person name="Anantharaman K."/>
            <person name="Thomas B.C."/>
            <person name="Malmstrom R."/>
            <person name="Stieglmeier M."/>
            <person name="Klingl A."/>
            <person name="Woyke T."/>
            <person name="Ryan C.M."/>
            <person name="Banfield J.F."/>
        </authorList>
    </citation>
    <scope>NUCLEOTIDE SEQUENCE [LARGE SCALE GENOMIC DNA]</scope>
</reference>
<keyword evidence="5 8" id="KW-0143">Chaperone</keyword>
<dbReference type="GO" id="GO:0005524">
    <property type="term" value="F:ATP binding"/>
    <property type="evidence" value="ECO:0007669"/>
    <property type="project" value="InterPro"/>
</dbReference>
<keyword evidence="3 8" id="KW-0863">Zinc-finger</keyword>
<organism evidence="12 13">
    <name type="scientific">candidate division WWE3 bacterium CG_4_10_14_0_2_um_filter_41_14</name>
    <dbReference type="NCBI Taxonomy" id="1975072"/>
    <lineage>
        <taxon>Bacteria</taxon>
        <taxon>Katanobacteria</taxon>
    </lineage>
</organism>
<feature type="repeat" description="CXXCXGXG motif" evidence="8">
    <location>
        <begin position="160"/>
        <end position="167"/>
    </location>
</feature>
<dbReference type="GO" id="GO:0009408">
    <property type="term" value="P:response to heat"/>
    <property type="evidence" value="ECO:0007669"/>
    <property type="project" value="InterPro"/>
</dbReference>
<evidence type="ECO:0000259" key="10">
    <source>
        <dbReference type="PROSITE" id="PS50076"/>
    </source>
</evidence>